<dbReference type="EMBL" id="JAGGKC010000003">
    <property type="protein sequence ID" value="MBP1918159.1"/>
    <property type="molecule type" value="Genomic_DNA"/>
</dbReference>
<evidence type="ECO:0000256" key="2">
    <source>
        <dbReference type="SAM" id="Phobius"/>
    </source>
</evidence>
<sequence>MKTGNIFGMIIGGLILFFIISIAITALPYIAIFILIWYVVSRVLRPTMNKSGGTYRTEWEGKKDTTSSNPQETRGPEVDNVVKSVQDEDFFRQTHDVVDVDYDEEEK</sequence>
<feature type="region of interest" description="Disordered" evidence="1">
    <location>
        <begin position="49"/>
        <end position="79"/>
    </location>
</feature>
<evidence type="ECO:0000313" key="3">
    <source>
        <dbReference type="EMBL" id="MBP1918159.1"/>
    </source>
</evidence>
<proteinExistence type="predicted"/>
<comment type="caution">
    <text evidence="3">The sequence shown here is derived from an EMBL/GenBank/DDBJ whole genome shotgun (WGS) entry which is preliminary data.</text>
</comment>
<keyword evidence="2" id="KW-0472">Membrane</keyword>
<accession>A0ABS4G0T1</accession>
<feature type="transmembrane region" description="Helical" evidence="2">
    <location>
        <begin position="6"/>
        <end position="39"/>
    </location>
</feature>
<name>A0ABS4G0T1_9CLOT</name>
<organism evidence="3 4">
    <name type="scientific">Youngiibacter multivorans</name>
    <dbReference type="NCBI Taxonomy" id="937251"/>
    <lineage>
        <taxon>Bacteria</taxon>
        <taxon>Bacillati</taxon>
        <taxon>Bacillota</taxon>
        <taxon>Clostridia</taxon>
        <taxon>Eubacteriales</taxon>
        <taxon>Clostridiaceae</taxon>
        <taxon>Youngiibacter</taxon>
    </lineage>
</organism>
<dbReference type="Proteomes" id="UP001519271">
    <property type="component" value="Unassembled WGS sequence"/>
</dbReference>
<evidence type="ECO:0000313" key="4">
    <source>
        <dbReference type="Proteomes" id="UP001519271"/>
    </source>
</evidence>
<evidence type="ECO:0000256" key="1">
    <source>
        <dbReference type="SAM" id="MobiDB-lite"/>
    </source>
</evidence>
<dbReference type="RefSeq" id="WP_209458397.1">
    <property type="nucleotide sequence ID" value="NZ_JAGGKC010000003.1"/>
</dbReference>
<keyword evidence="2" id="KW-0812">Transmembrane</keyword>
<reference evidence="3 4" key="1">
    <citation type="submission" date="2021-03" db="EMBL/GenBank/DDBJ databases">
        <title>Genomic Encyclopedia of Type Strains, Phase IV (KMG-IV): sequencing the most valuable type-strain genomes for metagenomic binning, comparative biology and taxonomic classification.</title>
        <authorList>
            <person name="Goeker M."/>
        </authorList>
    </citation>
    <scope>NUCLEOTIDE SEQUENCE [LARGE SCALE GENOMIC DNA]</scope>
    <source>
        <strain evidence="3 4">DSM 6139</strain>
    </source>
</reference>
<protein>
    <recommendedName>
        <fullName evidence="5">DUF4834 family protein</fullName>
    </recommendedName>
</protein>
<evidence type="ECO:0008006" key="5">
    <source>
        <dbReference type="Google" id="ProtNLM"/>
    </source>
</evidence>
<keyword evidence="2" id="KW-1133">Transmembrane helix</keyword>
<gene>
    <name evidence="3" type="ORF">J2Z34_000630</name>
</gene>
<keyword evidence="4" id="KW-1185">Reference proteome</keyword>